<feature type="transmembrane region" description="Helical" evidence="1">
    <location>
        <begin position="76"/>
        <end position="94"/>
    </location>
</feature>
<gene>
    <name evidence="2" type="ORF">RUM4293_00699</name>
</gene>
<feature type="transmembrane region" description="Helical" evidence="1">
    <location>
        <begin position="52"/>
        <end position="69"/>
    </location>
</feature>
<dbReference type="EMBL" id="CYPS01000009">
    <property type="protein sequence ID" value="CUH41818.1"/>
    <property type="molecule type" value="Genomic_DNA"/>
</dbReference>
<keyword evidence="1" id="KW-1133">Transmembrane helix</keyword>
<proteinExistence type="predicted"/>
<keyword evidence="1" id="KW-0812">Transmembrane</keyword>
<evidence type="ECO:0000313" key="2">
    <source>
        <dbReference type="EMBL" id="CUH41818.1"/>
    </source>
</evidence>
<feature type="transmembrane region" description="Helical" evidence="1">
    <location>
        <begin position="20"/>
        <end position="40"/>
    </location>
</feature>
<sequence length="139" mass="14567">MISLVLSPTHPEGQRLRRQIAIGLTVCLSIVIAALTLTSIGEVSNVAGSDKLHHFLAFAALTAPCALLYPKSLTWLLPAALVFGGAIEIIQPSVGRGAEWADFLADTLGIAAGTAIGLVLRLTLKKWVDGRPASQNSIS</sequence>
<keyword evidence="1" id="KW-0472">Membrane</keyword>
<feature type="transmembrane region" description="Helical" evidence="1">
    <location>
        <begin position="100"/>
        <end position="124"/>
    </location>
</feature>
<organism evidence="2 3">
    <name type="scientific">Ruegeria atlantica</name>
    <dbReference type="NCBI Taxonomy" id="81569"/>
    <lineage>
        <taxon>Bacteria</taxon>
        <taxon>Pseudomonadati</taxon>
        <taxon>Pseudomonadota</taxon>
        <taxon>Alphaproteobacteria</taxon>
        <taxon>Rhodobacterales</taxon>
        <taxon>Roseobacteraceae</taxon>
        <taxon>Ruegeria</taxon>
    </lineage>
</organism>
<reference evidence="3" key="1">
    <citation type="submission" date="2015-09" db="EMBL/GenBank/DDBJ databases">
        <authorList>
            <person name="Rodrigo-Torres L."/>
            <person name="Arahal D.R."/>
        </authorList>
    </citation>
    <scope>NUCLEOTIDE SEQUENCE [LARGE SCALE GENOMIC DNA]</scope>
    <source>
        <strain evidence="3">CECT 4293</strain>
    </source>
</reference>
<protein>
    <submittedName>
        <fullName evidence="2">Putative integral membrane protein</fullName>
    </submittedName>
</protein>
<evidence type="ECO:0000313" key="3">
    <source>
        <dbReference type="Proteomes" id="UP000050786"/>
    </source>
</evidence>
<name>A0A0P1E1I0_9RHOB</name>
<accession>A0A0P1E1I0</accession>
<dbReference type="AlphaFoldDB" id="A0A0P1E1I0"/>
<keyword evidence="3" id="KW-1185">Reference proteome</keyword>
<dbReference type="Proteomes" id="UP000050786">
    <property type="component" value="Unassembled WGS sequence"/>
</dbReference>
<evidence type="ECO:0000256" key="1">
    <source>
        <dbReference type="SAM" id="Phobius"/>
    </source>
</evidence>